<gene>
    <name evidence="1" type="ORF">FPZ49_10460</name>
</gene>
<accession>A0A559KDD4</accession>
<proteinExistence type="predicted"/>
<sequence length="71" mass="7985">MDFTSQDIAVIDQALRIAMRSQTSESKVHPFYEVLSKLQAKADMAMSRPYAHASSIPDGVRYDYDDSSDLL</sequence>
<dbReference type="AlphaFoldDB" id="A0A559KDD4"/>
<keyword evidence="2" id="KW-1185">Reference proteome</keyword>
<dbReference type="Proteomes" id="UP000317036">
    <property type="component" value="Unassembled WGS sequence"/>
</dbReference>
<evidence type="ECO:0000313" key="1">
    <source>
        <dbReference type="EMBL" id="TVY10128.1"/>
    </source>
</evidence>
<comment type="caution">
    <text evidence="1">The sequence shown here is derived from an EMBL/GenBank/DDBJ whole genome shotgun (WGS) entry which is preliminary data.</text>
</comment>
<reference evidence="1 2" key="1">
    <citation type="submission" date="2019-07" db="EMBL/GenBank/DDBJ databases">
        <authorList>
            <person name="Kim J."/>
        </authorList>
    </citation>
    <scope>NUCLEOTIDE SEQUENCE [LARGE SCALE GENOMIC DNA]</scope>
    <source>
        <strain evidence="1 2">JC52</strain>
    </source>
</reference>
<name>A0A559KDD4_9BACL</name>
<organism evidence="1 2">
    <name type="scientific">Paenibacillus cremeus</name>
    <dbReference type="NCBI Taxonomy" id="2163881"/>
    <lineage>
        <taxon>Bacteria</taxon>
        <taxon>Bacillati</taxon>
        <taxon>Bacillota</taxon>
        <taxon>Bacilli</taxon>
        <taxon>Bacillales</taxon>
        <taxon>Paenibacillaceae</taxon>
        <taxon>Paenibacillus</taxon>
    </lineage>
</organism>
<protein>
    <submittedName>
        <fullName evidence="1">Uncharacterized protein</fullName>
    </submittedName>
</protein>
<dbReference type="OrthoDB" id="2891041at2"/>
<evidence type="ECO:0000313" key="2">
    <source>
        <dbReference type="Proteomes" id="UP000317036"/>
    </source>
</evidence>
<dbReference type="RefSeq" id="WP_144846224.1">
    <property type="nucleotide sequence ID" value="NZ_VNJI01000010.1"/>
</dbReference>
<dbReference type="EMBL" id="VNJI01000010">
    <property type="protein sequence ID" value="TVY10128.1"/>
    <property type="molecule type" value="Genomic_DNA"/>
</dbReference>